<sequence length="325" mass="36377">MLSSRGKVNADQLDIPWRFALGTKYDLETNPLGIILLRNRRYSAGGPRFPAVLTTHLTEYFPPHEPLVGTDIGITSAATALHEVLAYSVAEPRGGILTSWPFYGRFELDFGNKAQLKVVCPETYAETCFQPDVVQVFEEALAKSNAEGLKIRAPLVVYPHNPLGRCYPKDTLIALMKFCEKHQIHFISDEVYGVSVFVSGEPDVVPSTSDLATDLTGIIDRNLLHVTYAMTKDFGADGLRLGALITRNEQLKKAFLAVVRCRRTAVASKFVTGRLREMGVPYLTERELVDAGVFLHPVEEHSLVLGRFRLVYIVERSIVDEWLRR</sequence>
<organism evidence="3 4">
    <name type="scientific">Melanomma pulvis-pyrius CBS 109.77</name>
    <dbReference type="NCBI Taxonomy" id="1314802"/>
    <lineage>
        <taxon>Eukaryota</taxon>
        <taxon>Fungi</taxon>
        <taxon>Dikarya</taxon>
        <taxon>Ascomycota</taxon>
        <taxon>Pezizomycotina</taxon>
        <taxon>Dothideomycetes</taxon>
        <taxon>Pleosporomycetidae</taxon>
        <taxon>Pleosporales</taxon>
        <taxon>Melanommataceae</taxon>
        <taxon>Melanomma</taxon>
    </lineage>
</organism>
<evidence type="ECO:0000256" key="1">
    <source>
        <dbReference type="ARBA" id="ARBA00022898"/>
    </source>
</evidence>
<evidence type="ECO:0000259" key="2">
    <source>
        <dbReference type="Pfam" id="PF00155"/>
    </source>
</evidence>
<keyword evidence="1" id="KW-0663">Pyridoxal phosphate</keyword>
<dbReference type="SUPFAM" id="SSF53383">
    <property type="entry name" value="PLP-dependent transferases"/>
    <property type="match status" value="1"/>
</dbReference>
<dbReference type="GO" id="GO:0008483">
    <property type="term" value="F:transaminase activity"/>
    <property type="evidence" value="ECO:0007669"/>
    <property type="project" value="TreeGrafter"/>
</dbReference>
<feature type="domain" description="Aminotransferase class I/classII large" evidence="2">
    <location>
        <begin position="73"/>
        <end position="258"/>
    </location>
</feature>
<dbReference type="GO" id="GO:0006520">
    <property type="term" value="P:amino acid metabolic process"/>
    <property type="evidence" value="ECO:0007669"/>
    <property type="project" value="TreeGrafter"/>
</dbReference>
<accession>A0A6A6XHY0</accession>
<dbReference type="PRINTS" id="PR00753">
    <property type="entry name" value="ACCSYNTHASE"/>
</dbReference>
<keyword evidence="3" id="KW-0808">Transferase</keyword>
<dbReference type="Proteomes" id="UP000799757">
    <property type="component" value="Unassembled WGS sequence"/>
</dbReference>
<dbReference type="PANTHER" id="PTHR43795:SF39">
    <property type="entry name" value="AMINOTRANSFERASE CLASS I_CLASSII DOMAIN-CONTAINING PROTEIN"/>
    <property type="match status" value="1"/>
</dbReference>
<proteinExistence type="predicted"/>
<dbReference type="EMBL" id="MU001848">
    <property type="protein sequence ID" value="KAF2795794.1"/>
    <property type="molecule type" value="Genomic_DNA"/>
</dbReference>
<protein>
    <submittedName>
        <fullName evidence="3">PLP-dependent transferase</fullName>
    </submittedName>
</protein>
<dbReference type="InterPro" id="IPR015424">
    <property type="entry name" value="PyrdxlP-dep_Trfase"/>
</dbReference>
<keyword evidence="4" id="KW-1185">Reference proteome</keyword>
<reference evidence="3" key="1">
    <citation type="journal article" date="2020" name="Stud. Mycol.">
        <title>101 Dothideomycetes genomes: a test case for predicting lifestyles and emergence of pathogens.</title>
        <authorList>
            <person name="Haridas S."/>
            <person name="Albert R."/>
            <person name="Binder M."/>
            <person name="Bloem J."/>
            <person name="Labutti K."/>
            <person name="Salamov A."/>
            <person name="Andreopoulos B."/>
            <person name="Baker S."/>
            <person name="Barry K."/>
            <person name="Bills G."/>
            <person name="Bluhm B."/>
            <person name="Cannon C."/>
            <person name="Castanera R."/>
            <person name="Culley D."/>
            <person name="Daum C."/>
            <person name="Ezra D."/>
            <person name="Gonzalez J."/>
            <person name="Henrissat B."/>
            <person name="Kuo A."/>
            <person name="Liang C."/>
            <person name="Lipzen A."/>
            <person name="Lutzoni F."/>
            <person name="Magnuson J."/>
            <person name="Mondo S."/>
            <person name="Nolan M."/>
            <person name="Ohm R."/>
            <person name="Pangilinan J."/>
            <person name="Park H.-J."/>
            <person name="Ramirez L."/>
            <person name="Alfaro M."/>
            <person name="Sun H."/>
            <person name="Tritt A."/>
            <person name="Yoshinaga Y."/>
            <person name="Zwiers L.-H."/>
            <person name="Turgeon B."/>
            <person name="Goodwin S."/>
            <person name="Spatafora J."/>
            <person name="Crous P."/>
            <person name="Grigoriev I."/>
        </authorList>
    </citation>
    <scope>NUCLEOTIDE SEQUENCE</scope>
    <source>
        <strain evidence="3">CBS 109.77</strain>
    </source>
</reference>
<name>A0A6A6XHY0_9PLEO</name>
<gene>
    <name evidence="3" type="ORF">K505DRAFT_348388</name>
</gene>
<evidence type="ECO:0000313" key="3">
    <source>
        <dbReference type="EMBL" id="KAF2795794.1"/>
    </source>
</evidence>
<evidence type="ECO:0000313" key="4">
    <source>
        <dbReference type="Proteomes" id="UP000799757"/>
    </source>
</evidence>
<dbReference type="AlphaFoldDB" id="A0A6A6XHY0"/>
<dbReference type="Pfam" id="PF00155">
    <property type="entry name" value="Aminotran_1_2"/>
    <property type="match status" value="1"/>
</dbReference>
<dbReference type="GO" id="GO:0030170">
    <property type="term" value="F:pyridoxal phosphate binding"/>
    <property type="evidence" value="ECO:0007669"/>
    <property type="project" value="InterPro"/>
</dbReference>
<dbReference type="InterPro" id="IPR004839">
    <property type="entry name" value="Aminotransferase_I/II_large"/>
</dbReference>
<dbReference type="PANTHER" id="PTHR43795">
    <property type="entry name" value="BIFUNCTIONAL ASPARTATE AMINOTRANSFERASE AND GLUTAMATE/ASPARTATE-PREPHENATE AMINOTRANSFERASE-RELATED"/>
    <property type="match status" value="1"/>
</dbReference>
<dbReference type="InterPro" id="IPR050478">
    <property type="entry name" value="Ethylene_sulfur-biosynth"/>
</dbReference>
<dbReference type="OrthoDB" id="7042322at2759"/>
<dbReference type="Gene3D" id="3.40.640.10">
    <property type="entry name" value="Type I PLP-dependent aspartate aminotransferase-like (Major domain)"/>
    <property type="match status" value="1"/>
</dbReference>
<dbReference type="InterPro" id="IPR015421">
    <property type="entry name" value="PyrdxlP-dep_Trfase_major"/>
</dbReference>